<dbReference type="AlphaFoldDB" id="A0A543P1N2"/>
<evidence type="ECO:0000313" key="3">
    <source>
        <dbReference type="Proteomes" id="UP000319865"/>
    </source>
</evidence>
<dbReference type="Pfam" id="PF02515">
    <property type="entry name" value="CoA_transf_3"/>
    <property type="match status" value="1"/>
</dbReference>
<dbReference type="SUPFAM" id="SSF89796">
    <property type="entry name" value="CoA-transferase family III (CaiB/BaiF)"/>
    <property type="match status" value="1"/>
</dbReference>
<evidence type="ECO:0000256" key="1">
    <source>
        <dbReference type="ARBA" id="ARBA00022679"/>
    </source>
</evidence>
<keyword evidence="3" id="KW-1185">Reference proteome</keyword>
<reference evidence="2 3" key="1">
    <citation type="submission" date="2019-06" db="EMBL/GenBank/DDBJ databases">
        <title>Sequencing the genomes of 1000 actinobacteria strains.</title>
        <authorList>
            <person name="Klenk H.-P."/>
        </authorList>
    </citation>
    <scope>NUCLEOTIDE SEQUENCE [LARGE SCALE GENOMIC DNA]</scope>
    <source>
        <strain evidence="2 3">DSM 46837</strain>
    </source>
</reference>
<gene>
    <name evidence="2" type="ORF">FHU33_4714</name>
</gene>
<evidence type="ECO:0000313" key="2">
    <source>
        <dbReference type="EMBL" id="TQN38034.1"/>
    </source>
</evidence>
<keyword evidence="1 2" id="KW-0808">Transferase</keyword>
<dbReference type="PANTHER" id="PTHR48207:SF4">
    <property type="entry name" value="BLL6097 PROTEIN"/>
    <property type="match status" value="1"/>
</dbReference>
<dbReference type="Proteomes" id="UP000319865">
    <property type="component" value="Unassembled WGS sequence"/>
</dbReference>
<dbReference type="EMBL" id="VFQE01000002">
    <property type="protein sequence ID" value="TQN38034.1"/>
    <property type="molecule type" value="Genomic_DNA"/>
</dbReference>
<dbReference type="InterPro" id="IPR003673">
    <property type="entry name" value="CoA-Trfase_fam_III"/>
</dbReference>
<dbReference type="GO" id="GO:0008410">
    <property type="term" value="F:CoA-transferase activity"/>
    <property type="evidence" value="ECO:0007669"/>
    <property type="project" value="TreeGrafter"/>
</dbReference>
<dbReference type="Gene3D" id="3.40.50.10540">
    <property type="entry name" value="Crotonobetainyl-coa:carnitine coa-transferase, domain 1"/>
    <property type="match status" value="1"/>
</dbReference>
<dbReference type="InterPro" id="IPR023606">
    <property type="entry name" value="CoA-Trfase_III_dom_1_sf"/>
</dbReference>
<sequence length="403" mass="42794">MPVTGGALDGYRVLDMTQVLAGPYCTMTLADMGADVIKVEGPDRTSRRFGFAMTGDDGAAFLALNRNKRSFTVDLKDDEGRRALLDLVATADVFVENYRPGVTTRLGIDHQALRAVNPRLVYASISGFGQTGPYAQRPGYDIIAQGMSGIMSVTGASGGPPMKAGLPVADLAAGLIGANAILAALLARGRTGEGQYIDTSLFDAAMSMSVWESAQVWTTGEVPGPLGSAHRGAAPYQALRAADGYLIVAANKPHFWRNLCVVLGRPDLEDDPRFAANADRLRNLDQLVPELEAALAGRTVADWVETLLAANVPAGPILDYGQSLADPHTLARGMVQELDHPVEGRVRTLGIPAKLSGTPGSLRRPAPLQGEHTVELLTELGYDRARIDGLLARGGVRAMEEKQ</sequence>
<accession>A0A543P1N2</accession>
<dbReference type="PANTHER" id="PTHR48207">
    <property type="entry name" value="SUCCINATE--HYDROXYMETHYLGLUTARATE COA-TRANSFERASE"/>
    <property type="match status" value="1"/>
</dbReference>
<organism evidence="2 3">
    <name type="scientific">Blastococcus colisei</name>
    <dbReference type="NCBI Taxonomy" id="1564162"/>
    <lineage>
        <taxon>Bacteria</taxon>
        <taxon>Bacillati</taxon>
        <taxon>Actinomycetota</taxon>
        <taxon>Actinomycetes</taxon>
        <taxon>Geodermatophilales</taxon>
        <taxon>Geodermatophilaceae</taxon>
        <taxon>Blastococcus</taxon>
    </lineage>
</organism>
<name>A0A543P1N2_9ACTN</name>
<dbReference type="InterPro" id="IPR044855">
    <property type="entry name" value="CoA-Trfase_III_dom3_sf"/>
</dbReference>
<comment type="caution">
    <text evidence="2">The sequence shown here is derived from an EMBL/GenBank/DDBJ whole genome shotgun (WGS) entry which is preliminary data.</text>
</comment>
<dbReference type="InterPro" id="IPR050483">
    <property type="entry name" value="CoA-transferase_III_domain"/>
</dbReference>
<dbReference type="Gene3D" id="3.30.1540.10">
    <property type="entry name" value="formyl-coa transferase, domain 3"/>
    <property type="match status" value="1"/>
</dbReference>
<protein>
    <submittedName>
        <fullName evidence="2">Formyl-CoA transferase</fullName>
    </submittedName>
</protein>
<proteinExistence type="predicted"/>